<dbReference type="PANTHER" id="PTHR43130">
    <property type="entry name" value="ARAC-FAMILY TRANSCRIPTIONAL REGULATOR"/>
    <property type="match status" value="1"/>
</dbReference>
<dbReference type="InterPro" id="IPR002818">
    <property type="entry name" value="DJ-1/PfpI"/>
</dbReference>
<dbReference type="PROSITE" id="PS00041">
    <property type="entry name" value="HTH_ARAC_FAMILY_1"/>
    <property type="match status" value="1"/>
</dbReference>
<dbReference type="InterPro" id="IPR052158">
    <property type="entry name" value="INH-QAR"/>
</dbReference>
<name>A0A1H6WTY4_9PSED</name>
<dbReference type="Pfam" id="PF01965">
    <property type="entry name" value="DJ-1_PfpI"/>
    <property type="match status" value="1"/>
</dbReference>
<evidence type="ECO:0000313" key="5">
    <source>
        <dbReference type="EMBL" id="SEJ15972.1"/>
    </source>
</evidence>
<dbReference type="EMBL" id="FNZE01000005">
    <property type="protein sequence ID" value="SEJ15972.1"/>
    <property type="molecule type" value="Genomic_DNA"/>
</dbReference>
<dbReference type="GO" id="GO:0003700">
    <property type="term" value="F:DNA-binding transcription factor activity"/>
    <property type="evidence" value="ECO:0007669"/>
    <property type="project" value="InterPro"/>
</dbReference>
<feature type="domain" description="HTH araC/xylS-type" evidence="4">
    <location>
        <begin position="223"/>
        <end position="321"/>
    </location>
</feature>
<dbReference type="Proteomes" id="UP000242930">
    <property type="component" value="Unassembled WGS sequence"/>
</dbReference>
<dbReference type="GO" id="GO:0043565">
    <property type="term" value="F:sequence-specific DNA binding"/>
    <property type="evidence" value="ECO:0007669"/>
    <property type="project" value="InterPro"/>
</dbReference>
<dbReference type="Gene3D" id="3.40.50.880">
    <property type="match status" value="1"/>
</dbReference>
<dbReference type="Gene3D" id="1.10.10.60">
    <property type="entry name" value="Homeodomain-like"/>
    <property type="match status" value="1"/>
</dbReference>
<dbReference type="STRING" id="915471.SAMN05216201_105104"/>
<protein>
    <submittedName>
        <fullName evidence="5">Transcriptional regulator GlxA family, contains an amidase domain and an AraC-type DNA-binding HTH domain</fullName>
    </submittedName>
</protein>
<dbReference type="PANTHER" id="PTHR43130:SF3">
    <property type="entry name" value="HTH-TYPE TRANSCRIPTIONAL REGULATOR RV1931C"/>
    <property type="match status" value="1"/>
</dbReference>
<sequence>MKPEQRESRMPGHTVAVVAFDRISPFHLSVPCVVFGDHHPGVPPFELQVCAAEAGLLRTTAGFRVAVDHGLEALERAQTVIVPSWRDPMERPSEPLLAALVAARDRGAQMVGLCLGAFVLAEAGLLAGRRATTHWAWAEQFAARYPDVQVDADVLYVEDGSLLTSAGTTAGIDCCLHLLRLQYGSEIANSVARRLVMPPHRQGGQAQYVEQPLPATARDSRLAGLLDWVRANLQQAHSLDSLAEKSLMSRRTFTRHFRQLTGATVGDWLLAERLALSQRLLESTEQPIEQVAALAGFGSPASLRHHFGQAFGVSPKAWRQTFQGD</sequence>
<dbReference type="Pfam" id="PF12833">
    <property type="entry name" value="HTH_18"/>
    <property type="match status" value="1"/>
</dbReference>
<dbReference type="SUPFAM" id="SSF52317">
    <property type="entry name" value="Class I glutamine amidotransferase-like"/>
    <property type="match status" value="1"/>
</dbReference>
<dbReference type="SUPFAM" id="SSF46689">
    <property type="entry name" value="Homeodomain-like"/>
    <property type="match status" value="2"/>
</dbReference>
<organism evidence="5 6">
    <name type="scientific">Pseudomonas linyingensis</name>
    <dbReference type="NCBI Taxonomy" id="915471"/>
    <lineage>
        <taxon>Bacteria</taxon>
        <taxon>Pseudomonadati</taxon>
        <taxon>Pseudomonadota</taxon>
        <taxon>Gammaproteobacteria</taxon>
        <taxon>Pseudomonadales</taxon>
        <taxon>Pseudomonadaceae</taxon>
        <taxon>Pseudomonas</taxon>
    </lineage>
</organism>
<keyword evidence="3" id="KW-0804">Transcription</keyword>
<dbReference type="InterPro" id="IPR018060">
    <property type="entry name" value="HTH_AraC"/>
</dbReference>
<evidence type="ECO:0000256" key="1">
    <source>
        <dbReference type="ARBA" id="ARBA00023015"/>
    </source>
</evidence>
<evidence type="ECO:0000256" key="3">
    <source>
        <dbReference type="ARBA" id="ARBA00023163"/>
    </source>
</evidence>
<dbReference type="AlphaFoldDB" id="A0A1H6WTY4"/>
<dbReference type="PROSITE" id="PS01124">
    <property type="entry name" value="HTH_ARAC_FAMILY_2"/>
    <property type="match status" value="1"/>
</dbReference>
<proteinExistence type="predicted"/>
<keyword evidence="1" id="KW-0805">Transcription regulation</keyword>
<keyword evidence="6" id="KW-1185">Reference proteome</keyword>
<dbReference type="GO" id="GO:0009893">
    <property type="term" value="P:positive regulation of metabolic process"/>
    <property type="evidence" value="ECO:0007669"/>
    <property type="project" value="UniProtKB-ARBA"/>
</dbReference>
<gene>
    <name evidence="5" type="ORF">SAMN05216201_105104</name>
</gene>
<evidence type="ECO:0000259" key="4">
    <source>
        <dbReference type="PROSITE" id="PS01124"/>
    </source>
</evidence>
<dbReference type="InterPro" id="IPR029062">
    <property type="entry name" value="Class_I_gatase-like"/>
</dbReference>
<evidence type="ECO:0000313" key="6">
    <source>
        <dbReference type="Proteomes" id="UP000242930"/>
    </source>
</evidence>
<evidence type="ECO:0000256" key="2">
    <source>
        <dbReference type="ARBA" id="ARBA00023125"/>
    </source>
</evidence>
<dbReference type="SMART" id="SM00342">
    <property type="entry name" value="HTH_ARAC"/>
    <property type="match status" value="1"/>
</dbReference>
<dbReference type="InterPro" id="IPR018062">
    <property type="entry name" value="HTH_AraC-typ_CS"/>
</dbReference>
<dbReference type="InterPro" id="IPR009057">
    <property type="entry name" value="Homeodomain-like_sf"/>
</dbReference>
<reference evidence="6" key="1">
    <citation type="submission" date="2016-10" db="EMBL/GenBank/DDBJ databases">
        <authorList>
            <person name="Varghese N."/>
            <person name="Submissions S."/>
        </authorList>
    </citation>
    <scope>NUCLEOTIDE SEQUENCE [LARGE SCALE GENOMIC DNA]</scope>
    <source>
        <strain evidence="6">LMG 25967</strain>
    </source>
</reference>
<dbReference type="CDD" id="cd03137">
    <property type="entry name" value="GATase1_AraC_1"/>
    <property type="match status" value="1"/>
</dbReference>
<accession>A0A1H6WTY4</accession>
<keyword evidence="2 5" id="KW-0238">DNA-binding</keyword>